<evidence type="ECO:0000256" key="3">
    <source>
        <dbReference type="ARBA" id="ARBA00018111"/>
    </source>
</evidence>
<evidence type="ECO:0000256" key="1">
    <source>
        <dbReference type="ARBA" id="ARBA00004496"/>
    </source>
</evidence>
<dbReference type="GO" id="GO:0005737">
    <property type="term" value="C:cytoplasm"/>
    <property type="evidence" value="ECO:0007669"/>
    <property type="project" value="UniProtKB-SubCell"/>
</dbReference>
<dbReference type="InterPro" id="IPR053925">
    <property type="entry name" value="RecX_HTH_3rd"/>
</dbReference>
<evidence type="ECO:0000256" key="4">
    <source>
        <dbReference type="ARBA" id="ARBA00022490"/>
    </source>
</evidence>
<dbReference type="Gene3D" id="1.10.10.10">
    <property type="entry name" value="Winged helix-like DNA-binding domain superfamily/Winged helix DNA-binding domain"/>
    <property type="match status" value="3"/>
</dbReference>
<evidence type="ECO:0000313" key="8">
    <source>
        <dbReference type="EMBL" id="OGG14401.1"/>
    </source>
</evidence>
<evidence type="ECO:0000313" key="9">
    <source>
        <dbReference type="Proteomes" id="UP000177416"/>
    </source>
</evidence>
<sequence>MKSEGQYQKLLDGSFRFISFRPRSEKEIREYLHKKSTSLSEKITERLRELGYVDDVKFAQWWIGARQGRKPKGKKLIMYELLSKGVARDIIEQVLSSEIENQEDLAKKALQSKAKTIQDKKKLMDFLLRRGFDGSLARRVIDATVTKR</sequence>
<comment type="function">
    <text evidence="5">Modulates RecA activity.</text>
</comment>
<comment type="subcellular location">
    <subcellularLocation>
        <location evidence="1 5">Cytoplasm</location>
    </subcellularLocation>
</comment>
<dbReference type="AlphaFoldDB" id="A0A1F5ZPR9"/>
<proteinExistence type="inferred from homology"/>
<reference evidence="8 9" key="1">
    <citation type="journal article" date="2016" name="Nat. Commun.">
        <title>Thousands of microbial genomes shed light on interconnected biogeochemical processes in an aquifer system.</title>
        <authorList>
            <person name="Anantharaman K."/>
            <person name="Brown C.T."/>
            <person name="Hug L.A."/>
            <person name="Sharon I."/>
            <person name="Castelle C.J."/>
            <person name="Probst A.J."/>
            <person name="Thomas B.C."/>
            <person name="Singh A."/>
            <person name="Wilkins M.J."/>
            <person name="Karaoz U."/>
            <person name="Brodie E.L."/>
            <person name="Williams K.H."/>
            <person name="Hubbard S.S."/>
            <person name="Banfield J.F."/>
        </authorList>
    </citation>
    <scope>NUCLEOTIDE SEQUENCE [LARGE SCALE GENOMIC DNA]</scope>
</reference>
<evidence type="ECO:0000256" key="2">
    <source>
        <dbReference type="ARBA" id="ARBA00009695"/>
    </source>
</evidence>
<feature type="domain" description="RecX third three-helical" evidence="7">
    <location>
        <begin position="104"/>
        <end position="141"/>
    </location>
</feature>
<keyword evidence="4 5" id="KW-0963">Cytoplasm</keyword>
<dbReference type="HAMAP" id="MF_01114">
    <property type="entry name" value="RecX"/>
    <property type="match status" value="1"/>
</dbReference>
<dbReference type="InterPro" id="IPR053924">
    <property type="entry name" value="RecX_HTH_2nd"/>
</dbReference>
<dbReference type="PANTHER" id="PTHR33602:SF1">
    <property type="entry name" value="REGULATORY PROTEIN RECX FAMILY PROTEIN"/>
    <property type="match status" value="1"/>
</dbReference>
<evidence type="ECO:0000259" key="7">
    <source>
        <dbReference type="Pfam" id="PF21981"/>
    </source>
</evidence>
<dbReference type="Pfam" id="PF02631">
    <property type="entry name" value="RecX_HTH2"/>
    <property type="match status" value="1"/>
</dbReference>
<evidence type="ECO:0000259" key="6">
    <source>
        <dbReference type="Pfam" id="PF02631"/>
    </source>
</evidence>
<feature type="domain" description="RecX second three-helical" evidence="6">
    <location>
        <begin position="54"/>
        <end position="95"/>
    </location>
</feature>
<dbReference type="PANTHER" id="PTHR33602">
    <property type="entry name" value="REGULATORY PROTEIN RECX FAMILY PROTEIN"/>
    <property type="match status" value="1"/>
</dbReference>
<evidence type="ECO:0000256" key="5">
    <source>
        <dbReference type="HAMAP-Rule" id="MF_01114"/>
    </source>
</evidence>
<dbReference type="Proteomes" id="UP000177416">
    <property type="component" value="Unassembled WGS sequence"/>
</dbReference>
<accession>A0A1F5ZPR9</accession>
<gene>
    <name evidence="5" type="primary">recX</name>
    <name evidence="8" type="ORF">A2875_01215</name>
</gene>
<dbReference type="InterPro" id="IPR003783">
    <property type="entry name" value="Regulatory_RecX"/>
</dbReference>
<protein>
    <recommendedName>
        <fullName evidence="3 5">Regulatory protein RecX</fullName>
    </recommendedName>
</protein>
<name>A0A1F5ZPR9_9BACT</name>
<dbReference type="GO" id="GO:0006282">
    <property type="term" value="P:regulation of DNA repair"/>
    <property type="evidence" value="ECO:0007669"/>
    <property type="project" value="UniProtKB-UniRule"/>
</dbReference>
<comment type="caution">
    <text evidence="8">The sequence shown here is derived from an EMBL/GenBank/DDBJ whole genome shotgun (WGS) entry which is preliminary data.</text>
</comment>
<dbReference type="EMBL" id="MFJJ01000020">
    <property type="protein sequence ID" value="OGG14401.1"/>
    <property type="molecule type" value="Genomic_DNA"/>
</dbReference>
<dbReference type="Pfam" id="PF21981">
    <property type="entry name" value="RecX_HTH3"/>
    <property type="match status" value="1"/>
</dbReference>
<dbReference type="InterPro" id="IPR036388">
    <property type="entry name" value="WH-like_DNA-bd_sf"/>
</dbReference>
<comment type="similarity">
    <text evidence="2 5">Belongs to the RecX family.</text>
</comment>
<organism evidence="8 9">
    <name type="scientific">Candidatus Gottesmanbacteria bacterium RIFCSPHIGHO2_01_FULL_46_14</name>
    <dbReference type="NCBI Taxonomy" id="1798380"/>
    <lineage>
        <taxon>Bacteria</taxon>
        <taxon>Candidatus Gottesmaniibacteriota</taxon>
    </lineage>
</organism>